<evidence type="ECO:0000256" key="2">
    <source>
        <dbReference type="ARBA" id="ARBA00022468"/>
    </source>
</evidence>
<dbReference type="SMART" id="SM00326">
    <property type="entry name" value="SH3"/>
    <property type="match status" value="1"/>
</dbReference>
<dbReference type="SUPFAM" id="SSF48350">
    <property type="entry name" value="GTPase activation domain, GAP"/>
    <property type="match status" value="1"/>
</dbReference>
<dbReference type="GO" id="GO:0005096">
    <property type="term" value="F:GTPase activator activity"/>
    <property type="evidence" value="ECO:0007669"/>
    <property type="project" value="UniProtKB-KW"/>
</dbReference>
<dbReference type="CDD" id="cd01249">
    <property type="entry name" value="BAR-PH_GRAF_family"/>
    <property type="match status" value="1"/>
</dbReference>
<feature type="non-terminal residue" evidence="9">
    <location>
        <position position="1"/>
    </location>
</feature>
<dbReference type="Gene3D" id="1.20.1270.60">
    <property type="entry name" value="Arfaptin homology (AH) domain/BAR domain"/>
    <property type="match status" value="1"/>
</dbReference>
<proteinExistence type="evidence at transcript level"/>
<dbReference type="InterPro" id="IPR011993">
    <property type="entry name" value="PH-like_dom_sf"/>
</dbReference>
<dbReference type="OrthoDB" id="6020474at2759"/>
<dbReference type="CDD" id="cd07602">
    <property type="entry name" value="BAR_RhoGAP_OPHN1-like"/>
    <property type="match status" value="1"/>
</dbReference>
<dbReference type="SUPFAM" id="SSF50729">
    <property type="entry name" value="PH domain-like"/>
    <property type="match status" value="1"/>
</dbReference>
<feature type="region of interest" description="Disordered" evidence="5">
    <location>
        <begin position="755"/>
        <end position="790"/>
    </location>
</feature>
<organism evidence="9">
    <name type="scientific">Hydra vulgaris</name>
    <name type="common">Hydra</name>
    <name type="synonym">Hydra attenuata</name>
    <dbReference type="NCBI Taxonomy" id="6087"/>
    <lineage>
        <taxon>Eukaryota</taxon>
        <taxon>Metazoa</taxon>
        <taxon>Cnidaria</taxon>
        <taxon>Hydrozoa</taxon>
        <taxon>Hydroidolina</taxon>
        <taxon>Anthoathecata</taxon>
        <taxon>Aplanulata</taxon>
        <taxon>Hydridae</taxon>
        <taxon>Hydra</taxon>
    </lineage>
</organism>
<sequence length="869" mass="99792">YIIYVKRKKIIIQMGLKPLEFSECLLDTPYFRDSIYDHEKELDQTNDAIKSLIKECRNLIKALDNVYVAQLSFCTMLRNFKLRYIGEVDSDDDLEYEETFQVFAEIIERVEEERRRMLDHANSQLIDQLEKFRKEQIGSAKEEKKKFDRESERVCSLLDNHLKISPKKKDIVLTEADAQLEHELANFRQMSLGYVSKLHEVNEKKKFEFVEIMLAFMYGQSTFFHTGHDVFNDNKAYLTDLQYKLQTTRYRFDVTRQEAEELKNKTTKKFNMGELNKGSYSRQGYLFVQVKNWGGLGGQWIKHYCRYSKENKIMSMIPYTQTSGKLNSNTDTFVVTSCTRKATELSERRFLFEITGLERPQPIVLQCTSDEDRKQWLEVMEGKEPLYQDSFEFVQNEGVTSINETGVQFFLKCVEAIEARGLDDQGIYRIAGVSSKFTKLLQIGLDQKQLEKLDLLSENSPWEIKTITSAMKQYFRNLSPPMLTYKLHSNFLAAVKGDNEEKKVDALKELLSQLPEKHNTVLNRLLYHLKLVADHANFNLMQASNLGVVLGPTLMRPKEETMAAIMNIKYQSVVVETMIKNYDKLYPNGPSFDVKVTSSPSQVSVSSNITQNPVLGSEPSEGSPSTKYRAPGPPSRPPIRPRNSKNSDQLQEATNTHFYTSLKKNSPSVQPSEQSFNEEPPSIQPSQQRFNEEPPSIMPSQQRFNENPANHHPLRQMSNEDMSTQQRFSGRLKSVSPTKSTGNVRFTDMVTPFTSPFLNTGEEEDVSNSQSKLDSKSDVNANGSEESLKENKRVRLKSIDPLLPPIIPRKKEWKVRTKYTCIAENSAELTFNAGAIITNVRSSTENGWLIGTLNGKTGLIPENYCERID</sequence>
<keyword evidence="2" id="KW-0343">GTPase activation</keyword>
<dbReference type="InterPro" id="IPR027267">
    <property type="entry name" value="AH/BAR_dom_sf"/>
</dbReference>
<feature type="compositionally biased region" description="Polar residues" evidence="5">
    <location>
        <begin position="767"/>
        <end position="785"/>
    </location>
</feature>
<feature type="domain" description="SH3" evidence="6">
    <location>
        <begin position="808"/>
        <end position="869"/>
    </location>
</feature>
<dbReference type="Pfam" id="PF16746">
    <property type="entry name" value="BAR_3"/>
    <property type="match status" value="1"/>
</dbReference>
<reference evidence="9" key="1">
    <citation type="journal article" date="2013" name="Genome Biol. Evol.">
        <title>Punctuated emergences of genetic and phenotypic innovations in eumetazoan, bilaterian, euteleostome, and hominidae ancestors.</title>
        <authorList>
            <person name="Wenger Y."/>
            <person name="Galliot B."/>
        </authorList>
    </citation>
    <scope>NUCLEOTIDE SEQUENCE</scope>
    <source>
        <tissue evidence="9">Whole animals</tissue>
    </source>
</reference>
<dbReference type="Pfam" id="PF00169">
    <property type="entry name" value="PH"/>
    <property type="match status" value="1"/>
</dbReference>
<dbReference type="InterPro" id="IPR047234">
    <property type="entry name" value="GRAF_fam"/>
</dbReference>
<feature type="compositionally biased region" description="Polar residues" evidence="5">
    <location>
        <begin position="644"/>
        <end position="677"/>
    </location>
</feature>
<dbReference type="Gene3D" id="1.10.555.10">
    <property type="entry name" value="Rho GTPase activation protein"/>
    <property type="match status" value="1"/>
</dbReference>
<evidence type="ECO:0000259" key="6">
    <source>
        <dbReference type="PROSITE" id="PS50002"/>
    </source>
</evidence>
<feature type="compositionally biased region" description="Polar residues" evidence="5">
    <location>
        <begin position="608"/>
        <end position="626"/>
    </location>
</feature>
<dbReference type="InterPro" id="IPR008936">
    <property type="entry name" value="Rho_GTPase_activation_prot"/>
</dbReference>
<dbReference type="Pfam" id="PF14604">
    <property type="entry name" value="SH3_9"/>
    <property type="match status" value="1"/>
</dbReference>
<feature type="domain" description="Rho-GAP" evidence="8">
    <location>
        <begin position="400"/>
        <end position="586"/>
    </location>
</feature>
<dbReference type="PROSITE" id="PS50002">
    <property type="entry name" value="SH3"/>
    <property type="match status" value="1"/>
</dbReference>
<dbReference type="PROSITE" id="PS50238">
    <property type="entry name" value="RHOGAP"/>
    <property type="match status" value="1"/>
</dbReference>
<gene>
    <name evidence="9" type="primary">ARHGAP10</name>
</gene>
<evidence type="ECO:0000256" key="3">
    <source>
        <dbReference type="PROSITE-ProRule" id="PRU00192"/>
    </source>
</evidence>
<feature type="coiled-coil region" evidence="4">
    <location>
        <begin position="35"/>
        <end position="62"/>
    </location>
</feature>
<dbReference type="InterPro" id="IPR001452">
    <property type="entry name" value="SH3_domain"/>
</dbReference>
<evidence type="ECO:0000313" key="9">
    <source>
        <dbReference type="EMBL" id="CDG72292.1"/>
    </source>
</evidence>
<feature type="region of interest" description="Disordered" evidence="5">
    <location>
        <begin position="603"/>
        <end position="743"/>
    </location>
</feature>
<dbReference type="Gene3D" id="2.30.29.30">
    <property type="entry name" value="Pleckstrin-homology domain (PH domain)/Phosphotyrosine-binding domain (PTB)"/>
    <property type="match status" value="1"/>
</dbReference>
<feature type="domain" description="PH" evidence="7">
    <location>
        <begin position="279"/>
        <end position="385"/>
    </location>
</feature>
<dbReference type="GO" id="GO:0007165">
    <property type="term" value="P:signal transduction"/>
    <property type="evidence" value="ECO:0007669"/>
    <property type="project" value="InterPro"/>
</dbReference>
<evidence type="ECO:0000259" key="7">
    <source>
        <dbReference type="PROSITE" id="PS50003"/>
    </source>
</evidence>
<dbReference type="SMART" id="SM00233">
    <property type="entry name" value="PH"/>
    <property type="match status" value="1"/>
</dbReference>
<dbReference type="GO" id="GO:0005737">
    <property type="term" value="C:cytoplasm"/>
    <property type="evidence" value="ECO:0007669"/>
    <property type="project" value="InterPro"/>
</dbReference>
<dbReference type="Pfam" id="PF00620">
    <property type="entry name" value="RhoGAP"/>
    <property type="match status" value="1"/>
</dbReference>
<dbReference type="InterPro" id="IPR001849">
    <property type="entry name" value="PH_domain"/>
</dbReference>
<dbReference type="AlphaFoldDB" id="T2MK64"/>
<dbReference type="EMBL" id="HAAD01006060">
    <property type="protein sequence ID" value="CDG72292.1"/>
    <property type="molecule type" value="mRNA"/>
</dbReference>
<protein>
    <submittedName>
        <fullName evidence="9">Rho GTPase-activating protein 10</fullName>
    </submittedName>
</protein>
<accession>T2MK64</accession>
<dbReference type="SUPFAM" id="SSF50044">
    <property type="entry name" value="SH3-domain"/>
    <property type="match status" value="1"/>
</dbReference>
<dbReference type="InterPro" id="IPR047225">
    <property type="entry name" value="PH_GRAF"/>
</dbReference>
<feature type="compositionally biased region" description="Pro residues" evidence="5">
    <location>
        <begin position="631"/>
        <end position="640"/>
    </location>
</feature>
<dbReference type="SUPFAM" id="SSF103657">
    <property type="entry name" value="BAR/IMD domain-like"/>
    <property type="match status" value="1"/>
</dbReference>
<dbReference type="PANTHER" id="PTHR12552">
    <property type="entry name" value="OLIGOPHRENIN 1"/>
    <property type="match status" value="1"/>
</dbReference>
<dbReference type="PROSITE" id="PS50003">
    <property type="entry name" value="PH_DOMAIN"/>
    <property type="match status" value="1"/>
</dbReference>
<dbReference type="InterPro" id="IPR000198">
    <property type="entry name" value="RhoGAP_dom"/>
</dbReference>
<keyword evidence="1 3" id="KW-0728">SH3 domain</keyword>
<dbReference type="PANTHER" id="PTHR12552:SF1">
    <property type="entry name" value="RHO GTPASE-ACTIVATING PROTEIN GRAF"/>
    <property type="match status" value="1"/>
</dbReference>
<evidence type="ECO:0000259" key="8">
    <source>
        <dbReference type="PROSITE" id="PS50238"/>
    </source>
</evidence>
<feature type="compositionally biased region" description="Polar residues" evidence="5">
    <location>
        <begin position="716"/>
        <end position="728"/>
    </location>
</feature>
<dbReference type="InterPro" id="IPR004148">
    <property type="entry name" value="BAR_dom"/>
</dbReference>
<evidence type="ECO:0000256" key="1">
    <source>
        <dbReference type="ARBA" id="ARBA00022443"/>
    </source>
</evidence>
<keyword evidence="4" id="KW-0175">Coiled coil</keyword>
<evidence type="ECO:0000256" key="4">
    <source>
        <dbReference type="SAM" id="Coils"/>
    </source>
</evidence>
<dbReference type="FunFam" id="1.20.1270.60:FF:000001">
    <property type="entry name" value="Rho GTPase-activating protein 26"/>
    <property type="match status" value="1"/>
</dbReference>
<dbReference type="InterPro" id="IPR036028">
    <property type="entry name" value="SH3-like_dom_sf"/>
</dbReference>
<dbReference type="SMART" id="SM00324">
    <property type="entry name" value="RhoGAP"/>
    <property type="match status" value="1"/>
</dbReference>
<feature type="compositionally biased region" description="Polar residues" evidence="5">
    <location>
        <begin position="698"/>
        <end position="708"/>
    </location>
</feature>
<name>T2MK64_HYDVU</name>
<evidence type="ECO:0000256" key="5">
    <source>
        <dbReference type="SAM" id="MobiDB-lite"/>
    </source>
</evidence>
<dbReference type="Gene3D" id="2.30.30.40">
    <property type="entry name" value="SH3 Domains"/>
    <property type="match status" value="1"/>
</dbReference>